<evidence type="ECO:0000256" key="5">
    <source>
        <dbReference type="ARBA" id="ARBA00023163"/>
    </source>
</evidence>
<gene>
    <name evidence="9" type="ORF">DZC73_28325</name>
</gene>
<proteinExistence type="inferred from homology"/>
<keyword evidence="4 6" id="KW-0238">DNA-binding</keyword>
<dbReference type="InterPro" id="IPR036388">
    <property type="entry name" value="WH-like_DNA-bd_sf"/>
</dbReference>
<evidence type="ECO:0000256" key="6">
    <source>
        <dbReference type="RuleBase" id="RU000716"/>
    </source>
</evidence>
<dbReference type="Pfam" id="PF04542">
    <property type="entry name" value="Sigma70_r2"/>
    <property type="match status" value="1"/>
</dbReference>
<feature type="domain" description="RNA polymerase sigma-70 region 2" evidence="7">
    <location>
        <begin position="17"/>
        <end position="78"/>
    </location>
</feature>
<dbReference type="OrthoDB" id="9797134at2"/>
<dbReference type="PANTHER" id="PTHR43133:SF51">
    <property type="entry name" value="RNA POLYMERASE SIGMA FACTOR"/>
    <property type="match status" value="1"/>
</dbReference>
<evidence type="ECO:0000256" key="3">
    <source>
        <dbReference type="ARBA" id="ARBA00023082"/>
    </source>
</evidence>
<name>A0A3N7JQR9_9BURK</name>
<comment type="similarity">
    <text evidence="1 6">Belongs to the sigma-70 factor family. ECF subfamily.</text>
</comment>
<dbReference type="Gene3D" id="1.10.1740.10">
    <property type="match status" value="1"/>
</dbReference>
<dbReference type="Gene3D" id="1.10.10.10">
    <property type="entry name" value="Winged helix-like DNA-binding domain superfamily/Winged helix DNA-binding domain"/>
    <property type="match status" value="1"/>
</dbReference>
<accession>A0A3N7JQR9</accession>
<keyword evidence="3 6" id="KW-0731">Sigma factor</keyword>
<protein>
    <recommendedName>
        <fullName evidence="6">RNA polymerase sigma factor</fullName>
    </recommendedName>
</protein>
<dbReference type="EMBL" id="QUSW01000011">
    <property type="protein sequence ID" value="RQP21395.1"/>
    <property type="molecule type" value="Genomic_DNA"/>
</dbReference>
<dbReference type="NCBIfam" id="TIGR02937">
    <property type="entry name" value="sigma70-ECF"/>
    <property type="match status" value="1"/>
</dbReference>
<dbReference type="CDD" id="cd06171">
    <property type="entry name" value="Sigma70_r4"/>
    <property type="match status" value="1"/>
</dbReference>
<dbReference type="InterPro" id="IPR013249">
    <property type="entry name" value="RNA_pol_sigma70_r4_t2"/>
</dbReference>
<dbReference type="AlphaFoldDB" id="A0A3N7JQR9"/>
<dbReference type="GO" id="GO:0016987">
    <property type="term" value="F:sigma factor activity"/>
    <property type="evidence" value="ECO:0007669"/>
    <property type="project" value="UniProtKB-KW"/>
</dbReference>
<sequence>MIDEISRRRFEQLALVHLDAAYNLARWLTRNDHDAQDVVQESLLRAMRYFGSFRGDAFRPWLLSVVRHACYDWLKSNRPAELVWLDDDEHDDFQAAIPTSEEPSEVAMRNADRARIDRAIASLPVDYREVLVLRELEDMSYKEIARIADIPIGTVMSRLSRARGLLREALQITRPTLRPVRTGGKAS</sequence>
<evidence type="ECO:0000313" key="10">
    <source>
        <dbReference type="Proteomes" id="UP000267464"/>
    </source>
</evidence>
<dbReference type="GO" id="GO:0003677">
    <property type="term" value="F:DNA binding"/>
    <property type="evidence" value="ECO:0007669"/>
    <property type="project" value="UniProtKB-KW"/>
</dbReference>
<dbReference type="PANTHER" id="PTHR43133">
    <property type="entry name" value="RNA POLYMERASE ECF-TYPE SIGMA FACTO"/>
    <property type="match status" value="1"/>
</dbReference>
<evidence type="ECO:0000256" key="4">
    <source>
        <dbReference type="ARBA" id="ARBA00023125"/>
    </source>
</evidence>
<dbReference type="InterPro" id="IPR007627">
    <property type="entry name" value="RNA_pol_sigma70_r2"/>
</dbReference>
<dbReference type="InterPro" id="IPR014284">
    <property type="entry name" value="RNA_pol_sigma-70_dom"/>
</dbReference>
<evidence type="ECO:0000256" key="1">
    <source>
        <dbReference type="ARBA" id="ARBA00010641"/>
    </source>
</evidence>
<dbReference type="Pfam" id="PF08281">
    <property type="entry name" value="Sigma70_r4_2"/>
    <property type="match status" value="1"/>
</dbReference>
<keyword evidence="10" id="KW-1185">Reference proteome</keyword>
<evidence type="ECO:0000256" key="2">
    <source>
        <dbReference type="ARBA" id="ARBA00023015"/>
    </source>
</evidence>
<dbReference type="GO" id="GO:0006352">
    <property type="term" value="P:DNA-templated transcription initiation"/>
    <property type="evidence" value="ECO:0007669"/>
    <property type="project" value="InterPro"/>
</dbReference>
<comment type="caution">
    <text evidence="9">The sequence shown here is derived from an EMBL/GenBank/DDBJ whole genome shotgun (WGS) entry which is preliminary data.</text>
</comment>
<evidence type="ECO:0000313" key="9">
    <source>
        <dbReference type="EMBL" id="RQP21395.1"/>
    </source>
</evidence>
<dbReference type="PROSITE" id="PS01063">
    <property type="entry name" value="SIGMA70_ECF"/>
    <property type="match status" value="1"/>
</dbReference>
<dbReference type="InterPro" id="IPR013324">
    <property type="entry name" value="RNA_pol_sigma_r3/r4-like"/>
</dbReference>
<dbReference type="SUPFAM" id="SSF88946">
    <property type="entry name" value="Sigma2 domain of RNA polymerase sigma factors"/>
    <property type="match status" value="1"/>
</dbReference>
<dbReference type="InterPro" id="IPR013325">
    <property type="entry name" value="RNA_pol_sigma_r2"/>
</dbReference>
<dbReference type="InterPro" id="IPR000838">
    <property type="entry name" value="RNA_pol_sigma70_ECF_CS"/>
</dbReference>
<keyword evidence="2 6" id="KW-0805">Transcription regulation</keyword>
<reference evidence="9 10" key="1">
    <citation type="submission" date="2018-08" db="EMBL/GenBank/DDBJ databases">
        <authorList>
            <person name="Khan S.A."/>
            <person name="Jeon C.O."/>
            <person name="Chun B.H."/>
            <person name="Jeong S.E."/>
        </authorList>
    </citation>
    <scope>NUCLEOTIDE SEQUENCE [LARGE SCALE GENOMIC DNA]</scope>
    <source>
        <strain evidence="9 10">S-16</strain>
    </source>
</reference>
<dbReference type="Proteomes" id="UP000267464">
    <property type="component" value="Unassembled WGS sequence"/>
</dbReference>
<feature type="domain" description="RNA polymerase sigma factor 70 region 4 type 2" evidence="8">
    <location>
        <begin position="114"/>
        <end position="163"/>
    </location>
</feature>
<evidence type="ECO:0000259" key="7">
    <source>
        <dbReference type="Pfam" id="PF04542"/>
    </source>
</evidence>
<dbReference type="RefSeq" id="WP_124543765.1">
    <property type="nucleotide sequence ID" value="NZ_QUSW01000011.1"/>
</dbReference>
<keyword evidence="5 6" id="KW-0804">Transcription</keyword>
<dbReference type="InterPro" id="IPR039425">
    <property type="entry name" value="RNA_pol_sigma-70-like"/>
</dbReference>
<organism evidence="9 10">
    <name type="scientific">Piscinibacter terrae</name>
    <dbReference type="NCBI Taxonomy" id="2496871"/>
    <lineage>
        <taxon>Bacteria</taxon>
        <taxon>Pseudomonadati</taxon>
        <taxon>Pseudomonadota</taxon>
        <taxon>Betaproteobacteria</taxon>
        <taxon>Burkholderiales</taxon>
        <taxon>Sphaerotilaceae</taxon>
        <taxon>Piscinibacter</taxon>
    </lineage>
</organism>
<reference evidence="9 10" key="2">
    <citation type="submission" date="2018-12" db="EMBL/GenBank/DDBJ databases">
        <title>Rhizobacter gummiphilus sp. nov., a rubber-degrading bacterium isolated from the soil of a botanical garden in Japan.</title>
        <authorList>
            <person name="Shunsuke S.S."/>
        </authorList>
    </citation>
    <scope>NUCLEOTIDE SEQUENCE [LARGE SCALE GENOMIC DNA]</scope>
    <source>
        <strain evidence="9 10">S-16</strain>
    </source>
</reference>
<evidence type="ECO:0000259" key="8">
    <source>
        <dbReference type="Pfam" id="PF08281"/>
    </source>
</evidence>
<dbReference type="SUPFAM" id="SSF88659">
    <property type="entry name" value="Sigma3 and sigma4 domains of RNA polymerase sigma factors"/>
    <property type="match status" value="1"/>
</dbReference>